<evidence type="ECO:0000313" key="2">
    <source>
        <dbReference type="Proteomes" id="UP000306147"/>
    </source>
</evidence>
<keyword evidence="2" id="KW-1185">Reference proteome</keyword>
<dbReference type="OrthoDB" id="9803483at2"/>
<name>A0A4S1X9J5_9SPHN</name>
<proteinExistence type="predicted"/>
<protein>
    <recommendedName>
        <fullName evidence="3">Aldo/keto reductase</fullName>
    </recommendedName>
</protein>
<gene>
    <name evidence="1" type="ORF">E5A73_14565</name>
</gene>
<evidence type="ECO:0000313" key="1">
    <source>
        <dbReference type="EMBL" id="TGX52929.1"/>
    </source>
</evidence>
<dbReference type="Gene3D" id="3.20.20.100">
    <property type="entry name" value="NADP-dependent oxidoreductase domain"/>
    <property type="match status" value="1"/>
</dbReference>
<accession>A0A4S1X9J5</accession>
<reference evidence="1 2" key="1">
    <citation type="submission" date="2019-04" db="EMBL/GenBank/DDBJ databases">
        <title>Sphingomonas psychrotolerans sp. nov., isolated from soil in the Tianshan Mountains, Xinjiang, China.</title>
        <authorList>
            <person name="Luo Y."/>
            <person name="Sheng H."/>
        </authorList>
    </citation>
    <scope>NUCLEOTIDE SEQUENCE [LARGE SCALE GENOMIC DNA]</scope>
    <source>
        <strain evidence="1 2">ZFGT-11</strain>
    </source>
</reference>
<dbReference type="SUPFAM" id="SSF51430">
    <property type="entry name" value="NAD(P)-linked oxidoreductase"/>
    <property type="match status" value="1"/>
</dbReference>
<evidence type="ECO:0008006" key="3">
    <source>
        <dbReference type="Google" id="ProtNLM"/>
    </source>
</evidence>
<sequence length="58" mass="6307">MIVGAKLPDQLADNLGAVDVVFTADELARLDEASKLAPEYPGWMLERQGGYPAPPPRR</sequence>
<comment type="caution">
    <text evidence="1">The sequence shown here is derived from an EMBL/GenBank/DDBJ whole genome shotgun (WGS) entry which is preliminary data.</text>
</comment>
<dbReference type="EMBL" id="SRXT01000005">
    <property type="protein sequence ID" value="TGX52929.1"/>
    <property type="molecule type" value="Genomic_DNA"/>
</dbReference>
<dbReference type="AlphaFoldDB" id="A0A4S1X9J5"/>
<organism evidence="1 2">
    <name type="scientific">Sphingomonas gei</name>
    <dbReference type="NCBI Taxonomy" id="1395960"/>
    <lineage>
        <taxon>Bacteria</taxon>
        <taxon>Pseudomonadati</taxon>
        <taxon>Pseudomonadota</taxon>
        <taxon>Alphaproteobacteria</taxon>
        <taxon>Sphingomonadales</taxon>
        <taxon>Sphingomonadaceae</taxon>
        <taxon>Sphingomonas</taxon>
    </lineage>
</organism>
<dbReference type="InterPro" id="IPR036812">
    <property type="entry name" value="NAD(P)_OxRdtase_dom_sf"/>
</dbReference>
<dbReference type="Proteomes" id="UP000306147">
    <property type="component" value="Unassembled WGS sequence"/>
</dbReference>